<dbReference type="OrthoDB" id="2431422at2"/>
<organism evidence="2 3">
    <name type="scientific">Mesobacillus selenatarsenatis (strain DSM 18680 / JCM 14380 / FERM P-15431 / SF-1)</name>
    <dbReference type="NCBI Taxonomy" id="1321606"/>
    <lineage>
        <taxon>Bacteria</taxon>
        <taxon>Bacillati</taxon>
        <taxon>Bacillota</taxon>
        <taxon>Bacilli</taxon>
        <taxon>Bacillales</taxon>
        <taxon>Bacillaceae</taxon>
        <taxon>Mesobacillus</taxon>
    </lineage>
</organism>
<dbReference type="STRING" id="1321606.SAMD00020551_1845"/>
<keyword evidence="3" id="KW-1185">Reference proteome</keyword>
<dbReference type="AlphaFoldDB" id="A0A0A8X343"/>
<dbReference type="EMBL" id="BASE01000040">
    <property type="protein sequence ID" value="GAM13699.1"/>
    <property type="molecule type" value="Genomic_DNA"/>
</dbReference>
<evidence type="ECO:0000313" key="2">
    <source>
        <dbReference type="EMBL" id="GAM13699.1"/>
    </source>
</evidence>
<dbReference type="InterPro" id="IPR012854">
    <property type="entry name" value="Cu_amine_oxidase-like_N"/>
</dbReference>
<sequence>MKKVSFLLTTGLFIIICGAFIWQWNAFQKNNVQLAAVSKGDISLIVTVKVEQNELQVKQTFEHLDVNQQYHAVIPAHAIEVKCTGAEGNTCKEGHKPKGDKMYFEYTIKSGPGLSMLLNDWMIALKGATIKKTRIELVDQYYSRGTWSAGLPLKGYKQTELLHYYVFEGANSTPSLYWQEKPLVKLTGQKGIDYYTTQKEQVIYKFDSLESFSDNHLSVVIIDGQRTVRGNGLLLAGNELTDKEFEQELALAFLSSKFGADEEAAEWILEALASLVTKQKSENEKSRAMVDELVKTLTPEEIAFFITYFSKQGHIDGNSLDGYLLSIKGMETDFFSMNSQKGRGIFPLLFTDARSVIVNGNEKKELAVVINGDQYLFPLVPTMNALGYKTTFGPDFSTLEITSANNTYYFSLKNKTFIHDGQSFGLLENPFQNLNGEWYLEKHWLNAIFKVQVSESEESITLGL</sequence>
<accession>A0A0A8X343</accession>
<reference evidence="2 3" key="1">
    <citation type="submission" date="2013-06" db="EMBL/GenBank/DDBJ databases">
        <title>Whole genome shotgun sequence of Bacillus selenatarsenatis SF-1.</title>
        <authorList>
            <person name="Kuroda M."/>
            <person name="Sei K."/>
            <person name="Yamashita M."/>
            <person name="Ike M."/>
        </authorList>
    </citation>
    <scope>NUCLEOTIDE SEQUENCE [LARGE SCALE GENOMIC DNA]</scope>
    <source>
        <strain evidence="2 3">SF-1</strain>
    </source>
</reference>
<dbReference type="Pfam" id="PF07833">
    <property type="entry name" value="Cu_amine_oxidN1"/>
    <property type="match status" value="1"/>
</dbReference>
<dbReference type="Proteomes" id="UP000031014">
    <property type="component" value="Unassembled WGS sequence"/>
</dbReference>
<proteinExistence type="predicted"/>
<evidence type="ECO:0000313" key="3">
    <source>
        <dbReference type="Proteomes" id="UP000031014"/>
    </source>
</evidence>
<name>A0A0A8X343_MESS1</name>
<comment type="caution">
    <text evidence="2">The sequence shown here is derived from an EMBL/GenBank/DDBJ whole genome shotgun (WGS) entry which is preliminary data.</text>
</comment>
<protein>
    <recommendedName>
        <fullName evidence="1">Copper amine oxidase-like N-terminal domain-containing protein</fullName>
    </recommendedName>
</protein>
<dbReference type="RefSeq" id="WP_041965529.1">
    <property type="nucleotide sequence ID" value="NZ_BASE01000040.1"/>
</dbReference>
<gene>
    <name evidence="2" type="ORF">SAMD00020551_1845</name>
</gene>
<feature type="domain" description="Copper amine oxidase-like N-terminal" evidence="1">
    <location>
        <begin position="358"/>
        <end position="461"/>
    </location>
</feature>
<evidence type="ECO:0000259" key="1">
    <source>
        <dbReference type="Pfam" id="PF07833"/>
    </source>
</evidence>